<proteinExistence type="predicted"/>
<dbReference type="AlphaFoldDB" id="A0A914DM35"/>
<dbReference type="SUPFAM" id="SSF158553">
    <property type="entry name" value="TAFH domain-like"/>
    <property type="match status" value="2"/>
</dbReference>
<dbReference type="PANTHER" id="PTHR15138:SF14">
    <property type="entry name" value="TRANSCRIPTION INITIATION FACTOR TFIID SUBUNIT 4"/>
    <property type="match status" value="1"/>
</dbReference>
<keyword evidence="4" id="KW-0539">Nucleus</keyword>
<evidence type="ECO:0000259" key="5">
    <source>
        <dbReference type="PROSITE" id="PS51119"/>
    </source>
</evidence>
<reference evidence="7" key="1">
    <citation type="submission" date="2022-11" db="UniProtKB">
        <authorList>
            <consortium name="WormBaseParasite"/>
        </authorList>
    </citation>
    <scope>IDENTIFICATION</scope>
</reference>
<feature type="domain" description="TAFH" evidence="5">
    <location>
        <begin position="34"/>
        <end position="129"/>
    </location>
</feature>
<dbReference type="PANTHER" id="PTHR15138">
    <property type="entry name" value="TRANSCRIPTION INITIATION FACTOR TFIID SUBUNIT 4"/>
    <property type="match status" value="1"/>
</dbReference>
<evidence type="ECO:0000313" key="7">
    <source>
        <dbReference type="WBParaSite" id="ACRNAN_scaffold3111.g8032.t1"/>
    </source>
</evidence>
<sequence>MGNCYGCHRHHHHGHHHHGHHNHHHGYHVVHECEQDVLKCARFFKNLLRRSQRQSPQLATLVWELIICVIYGSIGPEEFVIKLQEMFHSQAEPKLLPFLKKTLPLLRSALQSGQVTINGLDGTRMPTCVRVQEPIGPVERSIPQPQVQQTQQPQQIQVAISQPEQQSRLQAQIEQDVHKCARFFKTLIHLSQKKSLQLATLVRELVICVIYGPIGPEEFIIKLEEMLHSQAQPNLLPFLQKTLPFLRSALQSGQVTIDGLDGTTSQSEIPTSVRVQEPIVSSSGESQPPYNIADNRRLGLGTPSYSMVRINFLDYDLLKEICTNLIESPSTKKPSIVDEPTVALNNFLKFPLINRKCHTIFFNELGRYESVEISKTPAIGKEIYDYTGQFIDELSHDLKLEYLLIEEFDFAEKAEFIHSNEFLSLSSDVVDVSPLFELEFIYFPTWHFKNLVAKEVIINVYISNPTCSYQEIVADDLHFNDIEARTNPHIEKLEFKVYGASLFQKDGWKLMLTDFSKCLPNLQILTYEQSWFASYGLRDDENDGEDDSDDDEDDVFFKYILATCINIFSYFEIGY</sequence>
<dbReference type="GO" id="GO:0016251">
    <property type="term" value="F:RNA polymerase II general transcription initiation factor activity"/>
    <property type="evidence" value="ECO:0007669"/>
    <property type="project" value="TreeGrafter"/>
</dbReference>
<evidence type="ECO:0000256" key="4">
    <source>
        <dbReference type="ARBA" id="ARBA00023242"/>
    </source>
</evidence>
<comment type="subcellular location">
    <subcellularLocation>
        <location evidence="1">Nucleus</location>
    </subcellularLocation>
</comment>
<dbReference type="Proteomes" id="UP000887540">
    <property type="component" value="Unplaced"/>
</dbReference>
<dbReference type="PROSITE" id="PS51119">
    <property type="entry name" value="TAFH"/>
    <property type="match status" value="2"/>
</dbReference>
<protein>
    <submittedName>
        <fullName evidence="7">TAFH domain-containing protein</fullName>
    </submittedName>
</protein>
<evidence type="ECO:0000313" key="6">
    <source>
        <dbReference type="Proteomes" id="UP000887540"/>
    </source>
</evidence>
<dbReference type="WBParaSite" id="ACRNAN_scaffold3111.g8032.t1">
    <property type="protein sequence ID" value="ACRNAN_scaffold3111.g8032.t1"/>
    <property type="gene ID" value="ACRNAN_scaffold3111.g8032"/>
</dbReference>
<evidence type="ECO:0000256" key="1">
    <source>
        <dbReference type="ARBA" id="ARBA00004123"/>
    </source>
</evidence>
<dbReference type="InterPro" id="IPR037249">
    <property type="entry name" value="TAFH/NHR1_dom_sf"/>
</dbReference>
<evidence type="ECO:0000256" key="3">
    <source>
        <dbReference type="ARBA" id="ARBA00023163"/>
    </source>
</evidence>
<dbReference type="Gene3D" id="1.20.120.1110">
    <property type="entry name" value="TAFH/NHR1 domain"/>
    <property type="match status" value="2"/>
</dbReference>
<evidence type="ECO:0000256" key="2">
    <source>
        <dbReference type="ARBA" id="ARBA00023015"/>
    </source>
</evidence>
<dbReference type="GO" id="GO:0006367">
    <property type="term" value="P:transcription initiation at RNA polymerase II promoter"/>
    <property type="evidence" value="ECO:0007669"/>
    <property type="project" value="TreeGrafter"/>
</dbReference>
<dbReference type="GO" id="GO:0005669">
    <property type="term" value="C:transcription factor TFIID complex"/>
    <property type="evidence" value="ECO:0007669"/>
    <property type="project" value="InterPro"/>
</dbReference>
<dbReference type="InterPro" id="IPR045144">
    <property type="entry name" value="TAF4"/>
</dbReference>
<dbReference type="Pfam" id="PF07531">
    <property type="entry name" value="TAFH"/>
    <property type="match status" value="2"/>
</dbReference>
<keyword evidence="2" id="KW-0805">Transcription regulation</keyword>
<organism evidence="6 7">
    <name type="scientific">Acrobeloides nanus</name>
    <dbReference type="NCBI Taxonomy" id="290746"/>
    <lineage>
        <taxon>Eukaryota</taxon>
        <taxon>Metazoa</taxon>
        <taxon>Ecdysozoa</taxon>
        <taxon>Nematoda</taxon>
        <taxon>Chromadorea</taxon>
        <taxon>Rhabditida</taxon>
        <taxon>Tylenchina</taxon>
        <taxon>Cephalobomorpha</taxon>
        <taxon>Cephaloboidea</taxon>
        <taxon>Cephalobidae</taxon>
        <taxon>Acrobeloides</taxon>
    </lineage>
</organism>
<dbReference type="InterPro" id="IPR003894">
    <property type="entry name" value="TAFH_NHR1"/>
</dbReference>
<keyword evidence="6" id="KW-1185">Reference proteome</keyword>
<dbReference type="SMART" id="SM00549">
    <property type="entry name" value="TAFH"/>
    <property type="match status" value="2"/>
</dbReference>
<dbReference type="GO" id="GO:0003677">
    <property type="term" value="F:DNA binding"/>
    <property type="evidence" value="ECO:0007669"/>
    <property type="project" value="TreeGrafter"/>
</dbReference>
<name>A0A914DM35_9BILA</name>
<feature type="domain" description="TAFH" evidence="5">
    <location>
        <begin position="174"/>
        <end position="269"/>
    </location>
</feature>
<accession>A0A914DM35</accession>
<keyword evidence="3" id="KW-0804">Transcription</keyword>